<dbReference type="PROSITE" id="PS00170">
    <property type="entry name" value="CSA_PPIASE_1"/>
    <property type="match status" value="1"/>
</dbReference>
<dbReference type="STRING" id="296587.C1EAL7"/>
<keyword evidence="8" id="KW-1185">Reference proteome</keyword>
<organism evidence="7 8">
    <name type="scientific">Micromonas commoda (strain RCC299 / NOUM17 / CCMP2709)</name>
    <name type="common">Picoplanktonic green alga</name>
    <dbReference type="NCBI Taxonomy" id="296587"/>
    <lineage>
        <taxon>Eukaryota</taxon>
        <taxon>Viridiplantae</taxon>
        <taxon>Chlorophyta</taxon>
        <taxon>Mamiellophyceae</taxon>
        <taxon>Mamiellales</taxon>
        <taxon>Mamiellaceae</taxon>
        <taxon>Micromonas</taxon>
    </lineage>
</organism>
<evidence type="ECO:0000313" key="7">
    <source>
        <dbReference type="EMBL" id="ACO64881.1"/>
    </source>
</evidence>
<gene>
    <name evidence="7" type="ORF">MICPUN_97666</name>
</gene>
<dbReference type="PRINTS" id="PR00153">
    <property type="entry name" value="CSAPPISMRASE"/>
</dbReference>
<evidence type="ECO:0000256" key="1">
    <source>
        <dbReference type="ARBA" id="ARBA00000971"/>
    </source>
</evidence>
<reference evidence="7 8" key="1">
    <citation type="journal article" date="2009" name="Science">
        <title>Green evolution and dynamic adaptations revealed by genomes of the marine picoeukaryotes Micromonas.</title>
        <authorList>
            <person name="Worden A.Z."/>
            <person name="Lee J.H."/>
            <person name="Mock T."/>
            <person name="Rouze P."/>
            <person name="Simmons M.P."/>
            <person name="Aerts A.L."/>
            <person name="Allen A.E."/>
            <person name="Cuvelier M.L."/>
            <person name="Derelle E."/>
            <person name="Everett M.V."/>
            <person name="Foulon E."/>
            <person name="Grimwood J."/>
            <person name="Gundlach H."/>
            <person name="Henrissat B."/>
            <person name="Napoli C."/>
            <person name="McDonald S.M."/>
            <person name="Parker M.S."/>
            <person name="Rombauts S."/>
            <person name="Salamov A."/>
            <person name="Von Dassow P."/>
            <person name="Badger J.H."/>
            <person name="Coutinho P.M."/>
            <person name="Demir E."/>
            <person name="Dubchak I."/>
            <person name="Gentemann C."/>
            <person name="Eikrem W."/>
            <person name="Gready J.E."/>
            <person name="John U."/>
            <person name="Lanier W."/>
            <person name="Lindquist E.A."/>
            <person name="Lucas S."/>
            <person name="Mayer K.F."/>
            <person name="Moreau H."/>
            <person name="Not F."/>
            <person name="Otillar R."/>
            <person name="Panaud O."/>
            <person name="Pangilinan J."/>
            <person name="Paulsen I."/>
            <person name="Piegu B."/>
            <person name="Poliakov A."/>
            <person name="Robbens S."/>
            <person name="Schmutz J."/>
            <person name="Toulza E."/>
            <person name="Wyss T."/>
            <person name="Zelensky A."/>
            <person name="Zhou K."/>
            <person name="Armbrust E.V."/>
            <person name="Bhattacharya D."/>
            <person name="Goodenough U.W."/>
            <person name="Van de Peer Y."/>
            <person name="Grigoriev I.V."/>
        </authorList>
    </citation>
    <scope>NUCLEOTIDE SEQUENCE [LARGE SCALE GENOMIC DNA]</scope>
    <source>
        <strain evidence="8">RCC299 / NOUM17</strain>
    </source>
</reference>
<dbReference type="PANTHER" id="PTHR11071">
    <property type="entry name" value="PEPTIDYL-PROLYL CIS-TRANS ISOMERASE"/>
    <property type="match status" value="1"/>
</dbReference>
<dbReference type="GeneID" id="8245259"/>
<dbReference type="eggNOG" id="KOG0880">
    <property type="taxonomic scope" value="Eukaryota"/>
</dbReference>
<protein>
    <recommendedName>
        <fullName evidence="5">Peptidyl-prolyl cis-trans isomerase</fullName>
        <shortName evidence="5">PPIase</shortName>
        <ecNumber evidence="5">5.2.1.8</ecNumber>
    </recommendedName>
</protein>
<dbReference type="KEGG" id="mis:MICPUN_97666"/>
<dbReference type="InParanoid" id="C1EAL7"/>
<dbReference type="GO" id="GO:0006457">
    <property type="term" value="P:protein folding"/>
    <property type="evidence" value="ECO:0007669"/>
    <property type="project" value="InterPro"/>
</dbReference>
<keyword evidence="4 5" id="KW-0413">Isomerase</keyword>
<evidence type="ECO:0000259" key="6">
    <source>
        <dbReference type="PROSITE" id="PS50072"/>
    </source>
</evidence>
<dbReference type="FunFam" id="2.40.100.10:FF:000001">
    <property type="entry name" value="Peptidyl-prolyl cis-trans isomerase"/>
    <property type="match status" value="1"/>
</dbReference>
<dbReference type="RefSeq" id="XP_002503623.1">
    <property type="nucleotide sequence ID" value="XM_002503577.1"/>
</dbReference>
<proteinExistence type="inferred from homology"/>
<dbReference type="OMA" id="CTHSASN"/>
<evidence type="ECO:0000256" key="4">
    <source>
        <dbReference type="ARBA" id="ARBA00023235"/>
    </source>
</evidence>
<dbReference type="PANTHER" id="PTHR11071:SF561">
    <property type="entry name" value="PEPTIDYL-PROLYL CIS-TRANS ISOMERASE D-RELATED"/>
    <property type="match status" value="1"/>
</dbReference>
<dbReference type="SUPFAM" id="SSF50891">
    <property type="entry name" value="Cyclophilin-like"/>
    <property type="match status" value="1"/>
</dbReference>
<dbReference type="GO" id="GO:0003755">
    <property type="term" value="F:peptidyl-prolyl cis-trans isomerase activity"/>
    <property type="evidence" value="ECO:0007669"/>
    <property type="project" value="UniProtKB-UniRule"/>
</dbReference>
<comment type="similarity">
    <text evidence="2 5">Belongs to the cyclophilin-type PPIase family.</text>
</comment>
<dbReference type="GO" id="GO:0005737">
    <property type="term" value="C:cytoplasm"/>
    <property type="evidence" value="ECO:0007669"/>
    <property type="project" value="TreeGrafter"/>
</dbReference>
<dbReference type="InterPro" id="IPR029000">
    <property type="entry name" value="Cyclophilin-like_dom_sf"/>
</dbReference>
<dbReference type="OrthoDB" id="193499at2759"/>
<sequence length="214" mass="22473">MGSAAAAAAAAVAPALADSCPTADTAPLLCNAEVTNKVYFDVSIGGEPQGRIVIGLFGKDVPKTVENFRQLATGERDFGYKNSIFHRVIPNFMIQGGDFERGNGTGGYSIYGRKFPDEAFPLDKLNHVGPGVLSMANAGPNTNGSQFFITTTATPWLNGRHVVFGNIVEGMDVVRKIERTPTARGDRPVNDVVVTASGELPLAAPAPVAAEPEA</sequence>
<dbReference type="PROSITE" id="PS50072">
    <property type="entry name" value="CSA_PPIASE_2"/>
    <property type="match status" value="1"/>
</dbReference>
<comment type="catalytic activity">
    <reaction evidence="1 5">
        <text>[protein]-peptidylproline (omega=180) = [protein]-peptidylproline (omega=0)</text>
        <dbReference type="Rhea" id="RHEA:16237"/>
        <dbReference type="Rhea" id="RHEA-COMP:10747"/>
        <dbReference type="Rhea" id="RHEA-COMP:10748"/>
        <dbReference type="ChEBI" id="CHEBI:83833"/>
        <dbReference type="ChEBI" id="CHEBI:83834"/>
        <dbReference type="EC" id="5.2.1.8"/>
    </reaction>
</comment>
<evidence type="ECO:0000256" key="5">
    <source>
        <dbReference type="RuleBase" id="RU363019"/>
    </source>
</evidence>
<keyword evidence="3 5" id="KW-0697">Rotamase</keyword>
<dbReference type="Proteomes" id="UP000002009">
    <property type="component" value="Chromosome 7"/>
</dbReference>
<dbReference type="Gene3D" id="2.40.100.10">
    <property type="entry name" value="Cyclophilin-like"/>
    <property type="match status" value="1"/>
</dbReference>
<accession>C1EAL7</accession>
<dbReference type="Pfam" id="PF00160">
    <property type="entry name" value="Pro_isomerase"/>
    <property type="match status" value="1"/>
</dbReference>
<evidence type="ECO:0000256" key="2">
    <source>
        <dbReference type="ARBA" id="ARBA00007365"/>
    </source>
</evidence>
<comment type="function">
    <text evidence="5">PPIases accelerate the folding of proteins. It catalyzes the cis-trans isomerization of proline imidic peptide bonds in oligopeptides.</text>
</comment>
<evidence type="ECO:0000313" key="8">
    <source>
        <dbReference type="Proteomes" id="UP000002009"/>
    </source>
</evidence>
<dbReference type="EMBL" id="CP001328">
    <property type="protein sequence ID" value="ACO64881.1"/>
    <property type="molecule type" value="Genomic_DNA"/>
</dbReference>
<name>C1EAL7_MICCC</name>
<feature type="domain" description="PPIase cyclophilin-type" evidence="6">
    <location>
        <begin position="39"/>
        <end position="199"/>
    </location>
</feature>
<dbReference type="GO" id="GO:0016018">
    <property type="term" value="F:cyclosporin A binding"/>
    <property type="evidence" value="ECO:0007669"/>
    <property type="project" value="TreeGrafter"/>
</dbReference>
<dbReference type="EC" id="5.2.1.8" evidence="5"/>
<dbReference type="InterPro" id="IPR002130">
    <property type="entry name" value="Cyclophilin-type_PPIase_dom"/>
</dbReference>
<dbReference type="InterPro" id="IPR020892">
    <property type="entry name" value="Cyclophilin-type_PPIase_CS"/>
</dbReference>
<evidence type="ECO:0000256" key="3">
    <source>
        <dbReference type="ARBA" id="ARBA00023110"/>
    </source>
</evidence>
<dbReference type="AlphaFoldDB" id="C1EAL7"/>